<feature type="domain" description="HTH gntR-type" evidence="4">
    <location>
        <begin position="12"/>
        <end position="80"/>
    </location>
</feature>
<evidence type="ECO:0000256" key="2">
    <source>
        <dbReference type="ARBA" id="ARBA00023125"/>
    </source>
</evidence>
<dbReference type="PANTHER" id="PTHR38445">
    <property type="entry name" value="HTH-TYPE TRANSCRIPTIONAL REPRESSOR YTRA"/>
    <property type="match status" value="1"/>
</dbReference>
<dbReference type="InterPro" id="IPR036388">
    <property type="entry name" value="WH-like_DNA-bd_sf"/>
</dbReference>
<dbReference type="Proteomes" id="UP000183257">
    <property type="component" value="Unassembled WGS sequence"/>
</dbReference>
<gene>
    <name evidence="5" type="ORF">SAMN05660313_01291</name>
</gene>
<dbReference type="InterPro" id="IPR000524">
    <property type="entry name" value="Tscrpt_reg_HTH_GntR"/>
</dbReference>
<keyword evidence="1" id="KW-0805">Transcription regulation</keyword>
<dbReference type="SUPFAM" id="SSF46785">
    <property type="entry name" value="Winged helix' DNA-binding domain"/>
    <property type="match status" value="1"/>
</dbReference>
<dbReference type="InterPro" id="IPR028082">
    <property type="entry name" value="Peripla_BP_I"/>
</dbReference>
<accession>A0A1K1NNZ8</accession>
<dbReference type="Pfam" id="PF00392">
    <property type="entry name" value="GntR"/>
    <property type="match status" value="1"/>
</dbReference>
<evidence type="ECO:0000313" key="6">
    <source>
        <dbReference type="Proteomes" id="UP000183257"/>
    </source>
</evidence>
<dbReference type="Gene3D" id="3.40.50.2300">
    <property type="match status" value="2"/>
</dbReference>
<dbReference type="AlphaFoldDB" id="A0A1K1NNZ8"/>
<dbReference type="SMART" id="SM00345">
    <property type="entry name" value="HTH_GNTR"/>
    <property type="match status" value="1"/>
</dbReference>
<dbReference type="EMBL" id="FPIY01000002">
    <property type="protein sequence ID" value="SFW37218.1"/>
    <property type="molecule type" value="Genomic_DNA"/>
</dbReference>
<evidence type="ECO:0000313" key="5">
    <source>
        <dbReference type="EMBL" id="SFW37218.1"/>
    </source>
</evidence>
<keyword evidence="3" id="KW-0804">Transcription</keyword>
<evidence type="ECO:0000259" key="4">
    <source>
        <dbReference type="PROSITE" id="PS50949"/>
    </source>
</evidence>
<sequence>MGIVSIKGNSGMPKYKQIIASVEEAIELGALKKGDKLPSINSIRDQHKLSRDTVLMAFNELKTRGIVQSIAGKGYYLISEDVNVVQKVFLLFDELNSFKEDLYNSFLEKLGDNVQVDIYFHHFNPAIFSKLIYDNIGDYKYYVLMPANLQNIKHVVEKLPKDKVYILDQTNEELAEYPAIYQNFKKNVFEGLQECSSSIKKYKKMVLLFSKEKQPQGILDGFNAFCKNNAIAQELVSSIQERTPAKGELYFILDDRSLIILIKKIQQQQLVLGKDIGIICYNDSLLKEVVEGGITAISTNFYTMGERLAEMIVANENKQIENPNRLIVRNSL</sequence>
<name>A0A1K1NNZ8_9FLAO</name>
<dbReference type="SUPFAM" id="SSF53822">
    <property type="entry name" value="Periplasmic binding protein-like I"/>
    <property type="match status" value="1"/>
</dbReference>
<dbReference type="PANTHER" id="PTHR38445:SF10">
    <property type="entry name" value="GNTR-FAMILY TRANSCRIPTIONAL REGULATOR"/>
    <property type="match status" value="1"/>
</dbReference>
<reference evidence="6" key="1">
    <citation type="submission" date="2016-11" db="EMBL/GenBank/DDBJ databases">
        <authorList>
            <person name="Varghese N."/>
            <person name="Submissions S."/>
        </authorList>
    </citation>
    <scope>NUCLEOTIDE SEQUENCE [LARGE SCALE GENOMIC DNA]</scope>
    <source>
        <strain evidence="6">DSM 24786</strain>
    </source>
</reference>
<organism evidence="5 6">
    <name type="scientific">Cellulophaga fucicola</name>
    <dbReference type="NCBI Taxonomy" id="76595"/>
    <lineage>
        <taxon>Bacteria</taxon>
        <taxon>Pseudomonadati</taxon>
        <taxon>Bacteroidota</taxon>
        <taxon>Flavobacteriia</taxon>
        <taxon>Flavobacteriales</taxon>
        <taxon>Flavobacteriaceae</taxon>
        <taxon>Cellulophaga</taxon>
    </lineage>
</organism>
<dbReference type="CDD" id="cd07377">
    <property type="entry name" value="WHTH_GntR"/>
    <property type="match status" value="1"/>
</dbReference>
<dbReference type="STRING" id="76595.SAMN05660313_01291"/>
<keyword evidence="2" id="KW-0238">DNA-binding</keyword>
<evidence type="ECO:0000256" key="1">
    <source>
        <dbReference type="ARBA" id="ARBA00023015"/>
    </source>
</evidence>
<evidence type="ECO:0000256" key="3">
    <source>
        <dbReference type="ARBA" id="ARBA00023163"/>
    </source>
</evidence>
<dbReference type="RefSeq" id="WP_072302981.1">
    <property type="nucleotide sequence ID" value="NZ_FPIY01000002.1"/>
</dbReference>
<keyword evidence="6" id="KW-1185">Reference proteome</keyword>
<dbReference type="InterPro" id="IPR036390">
    <property type="entry name" value="WH_DNA-bd_sf"/>
</dbReference>
<protein>
    <submittedName>
        <fullName evidence="5">Regulatory protein, gntR family</fullName>
    </submittedName>
</protein>
<dbReference type="PROSITE" id="PS50949">
    <property type="entry name" value="HTH_GNTR"/>
    <property type="match status" value="1"/>
</dbReference>
<dbReference type="GO" id="GO:0003700">
    <property type="term" value="F:DNA-binding transcription factor activity"/>
    <property type="evidence" value="ECO:0007669"/>
    <property type="project" value="InterPro"/>
</dbReference>
<dbReference type="OrthoDB" id="742238at2"/>
<dbReference type="GO" id="GO:0003677">
    <property type="term" value="F:DNA binding"/>
    <property type="evidence" value="ECO:0007669"/>
    <property type="project" value="UniProtKB-KW"/>
</dbReference>
<proteinExistence type="predicted"/>
<dbReference type="Gene3D" id="1.10.10.10">
    <property type="entry name" value="Winged helix-like DNA-binding domain superfamily/Winged helix DNA-binding domain"/>
    <property type="match status" value="1"/>
</dbReference>